<reference evidence="4" key="2">
    <citation type="journal article" date="2013" name="PLoS Genet.">
        <title>Comparative genome structure, secondary metabolite, and effector coding capacity across Cochliobolus pathogens.</title>
        <authorList>
            <person name="Condon B.J."/>
            <person name="Leng Y."/>
            <person name="Wu D."/>
            <person name="Bushley K.E."/>
            <person name="Ohm R.A."/>
            <person name="Otillar R."/>
            <person name="Martin J."/>
            <person name="Schackwitz W."/>
            <person name="Grimwood J."/>
            <person name="MohdZainudin N."/>
            <person name="Xue C."/>
            <person name="Wang R."/>
            <person name="Manning V.A."/>
            <person name="Dhillon B."/>
            <person name="Tu Z.J."/>
            <person name="Steffenson B.J."/>
            <person name="Salamov A."/>
            <person name="Sun H."/>
            <person name="Lowry S."/>
            <person name="LaButti K."/>
            <person name="Han J."/>
            <person name="Copeland A."/>
            <person name="Lindquist E."/>
            <person name="Barry K."/>
            <person name="Schmutz J."/>
            <person name="Baker S.E."/>
            <person name="Ciuffetti L.M."/>
            <person name="Grigoriev I.V."/>
            <person name="Zhong S."/>
            <person name="Turgeon B.G."/>
        </authorList>
    </citation>
    <scope>NUCLEOTIDE SEQUENCE [LARGE SCALE GENOMIC DNA]</scope>
    <source>
        <strain evidence="4">C4 / ATCC 48331 / race T</strain>
    </source>
</reference>
<dbReference type="OrthoDB" id="5371837at2759"/>
<keyword evidence="2" id="KW-0732">Signal</keyword>
<dbReference type="GeneID" id="25845812"/>
<dbReference type="EMBL" id="KB733485">
    <property type="protein sequence ID" value="ENH99470.1"/>
    <property type="molecule type" value="Genomic_DNA"/>
</dbReference>
<evidence type="ECO:0000256" key="2">
    <source>
        <dbReference type="SAM" id="SignalP"/>
    </source>
</evidence>
<reference evidence="3 4" key="1">
    <citation type="journal article" date="2012" name="PLoS Pathog.">
        <title>Diverse lifestyles and strategies of plant pathogenesis encoded in the genomes of eighteen Dothideomycetes fungi.</title>
        <authorList>
            <person name="Ohm R.A."/>
            <person name="Feau N."/>
            <person name="Henrissat B."/>
            <person name="Schoch C.L."/>
            <person name="Horwitz B.A."/>
            <person name="Barry K.W."/>
            <person name="Condon B.J."/>
            <person name="Copeland A.C."/>
            <person name="Dhillon B."/>
            <person name="Glaser F."/>
            <person name="Hesse C.N."/>
            <person name="Kosti I."/>
            <person name="LaButti K."/>
            <person name="Lindquist E.A."/>
            <person name="Lucas S."/>
            <person name="Salamov A.A."/>
            <person name="Bradshaw R.E."/>
            <person name="Ciuffetti L."/>
            <person name="Hamelin R.C."/>
            <person name="Kema G.H.J."/>
            <person name="Lawrence C."/>
            <person name="Scott J.A."/>
            <person name="Spatafora J.W."/>
            <person name="Turgeon B.G."/>
            <person name="de Wit P.J.G.M."/>
            <person name="Zhong S."/>
            <person name="Goodwin S.B."/>
            <person name="Grigoriev I.V."/>
        </authorList>
    </citation>
    <scope>NUCLEOTIDE SEQUENCE [LARGE SCALE GENOMIC DNA]</scope>
    <source>
        <strain evidence="4">C4 / ATCC 48331 / race T</strain>
    </source>
</reference>
<protein>
    <submittedName>
        <fullName evidence="3">Uncharacterized protein</fullName>
    </submittedName>
</protein>
<feature type="compositionally biased region" description="Basic and acidic residues" evidence="1">
    <location>
        <begin position="73"/>
        <end position="86"/>
    </location>
</feature>
<feature type="region of interest" description="Disordered" evidence="1">
    <location>
        <begin position="73"/>
        <end position="124"/>
    </location>
</feature>
<evidence type="ECO:0000256" key="1">
    <source>
        <dbReference type="SAM" id="MobiDB-lite"/>
    </source>
</evidence>
<dbReference type="HOGENOM" id="CLU_2003698_0_0_1"/>
<accession>N4WYM2</accession>
<organism evidence="3 4">
    <name type="scientific">Cochliobolus heterostrophus (strain C4 / ATCC 48331 / race T)</name>
    <name type="common">Southern corn leaf blight fungus</name>
    <name type="synonym">Bipolaris maydis</name>
    <dbReference type="NCBI Taxonomy" id="665024"/>
    <lineage>
        <taxon>Eukaryota</taxon>
        <taxon>Fungi</taxon>
        <taxon>Dikarya</taxon>
        <taxon>Ascomycota</taxon>
        <taxon>Pezizomycotina</taxon>
        <taxon>Dothideomycetes</taxon>
        <taxon>Pleosporomycetidae</taxon>
        <taxon>Pleosporales</taxon>
        <taxon>Pleosporineae</taxon>
        <taxon>Pleosporaceae</taxon>
        <taxon>Bipolaris</taxon>
    </lineage>
</organism>
<sequence length="124" mass="13555">MKYTLLIATMLTGALALPTPTTLTGEALEKKLEILNAPEPWEKREGKLAVLSDISKLICSCEAATIELMARDPQKVSNREAQKVSNREAAPQKVSNREAAPQKVSNREAQKVSNREAAPQKVSN</sequence>
<keyword evidence="4" id="KW-1185">Reference proteome</keyword>
<dbReference type="Proteomes" id="UP000012338">
    <property type="component" value="Unassembled WGS sequence"/>
</dbReference>
<evidence type="ECO:0000313" key="4">
    <source>
        <dbReference type="Proteomes" id="UP000012338"/>
    </source>
</evidence>
<gene>
    <name evidence="3" type="ORF">COCC4DRAFT_54358</name>
</gene>
<name>N4WYM2_COCH4</name>
<feature type="compositionally biased region" description="Basic and acidic residues" evidence="1">
    <location>
        <begin position="105"/>
        <end position="114"/>
    </location>
</feature>
<proteinExistence type="predicted"/>
<evidence type="ECO:0000313" key="3">
    <source>
        <dbReference type="EMBL" id="ENH99470.1"/>
    </source>
</evidence>
<dbReference type="AlphaFoldDB" id="N4WYM2"/>
<feature type="chain" id="PRO_5004124337" evidence="2">
    <location>
        <begin position="17"/>
        <end position="124"/>
    </location>
</feature>
<feature type="signal peptide" evidence="2">
    <location>
        <begin position="1"/>
        <end position="16"/>
    </location>
</feature>